<keyword evidence="8" id="KW-0722">Serine protease inhibitor</keyword>
<dbReference type="CDD" id="cd00104">
    <property type="entry name" value="KAZAL_FS"/>
    <property type="match status" value="1"/>
</dbReference>
<dbReference type="Proteomes" id="UP000579812">
    <property type="component" value="Unassembled WGS sequence"/>
</dbReference>
<evidence type="ECO:0000256" key="12">
    <source>
        <dbReference type="ARBA" id="ARBA00023319"/>
    </source>
</evidence>
<dbReference type="GO" id="GO:0007179">
    <property type="term" value="P:transforming growth factor beta receptor signaling pathway"/>
    <property type="evidence" value="ECO:0007669"/>
    <property type="project" value="TreeGrafter"/>
</dbReference>
<dbReference type="SUPFAM" id="SSF48726">
    <property type="entry name" value="Immunoglobulin"/>
    <property type="match status" value="1"/>
</dbReference>
<dbReference type="GO" id="GO:0050431">
    <property type="term" value="F:transforming growth factor beta binding"/>
    <property type="evidence" value="ECO:0007669"/>
    <property type="project" value="TreeGrafter"/>
</dbReference>
<evidence type="ECO:0000256" key="6">
    <source>
        <dbReference type="ARBA" id="ARBA00022729"/>
    </source>
</evidence>
<protein>
    <recommendedName>
        <fullName evidence="21">WAP, follistatin/kazal, immunoglobulin, kunitz and netrin domain containing 1</fullName>
    </recommendedName>
</protein>
<dbReference type="PROSITE" id="PS50189">
    <property type="entry name" value="NTR"/>
    <property type="match status" value="1"/>
</dbReference>
<evidence type="ECO:0000256" key="9">
    <source>
        <dbReference type="ARBA" id="ARBA00023157"/>
    </source>
</evidence>
<dbReference type="Pfam" id="PF01759">
    <property type="entry name" value="NTR"/>
    <property type="match status" value="1"/>
</dbReference>
<dbReference type="Gene3D" id="4.10.410.10">
    <property type="entry name" value="Pancreatic trypsin inhibitor Kunitz domain"/>
    <property type="match status" value="2"/>
</dbReference>
<dbReference type="InterPro" id="IPR018933">
    <property type="entry name" value="Netrin_module_non-TIMP"/>
</dbReference>
<feature type="domain" description="BPTI/Kunitz inhibitor" evidence="15">
    <location>
        <begin position="468"/>
        <end position="518"/>
    </location>
</feature>
<dbReference type="InterPro" id="IPR002223">
    <property type="entry name" value="Kunitz_BPTI"/>
</dbReference>
<reference evidence="19 20" key="1">
    <citation type="submission" date="2020-04" db="EMBL/GenBank/DDBJ databases">
        <title>Chromosome-level genome assembly of a cyprinid fish Onychostoma macrolepis by integration of Nanopore Sequencing, Bionano and Hi-C technology.</title>
        <authorList>
            <person name="Wang D."/>
        </authorList>
    </citation>
    <scope>NUCLEOTIDE SEQUENCE [LARGE SCALE GENOMIC DNA]</scope>
    <source>
        <strain evidence="19">SWU-2019</strain>
        <tissue evidence="19">Muscle</tissue>
    </source>
</reference>
<comment type="subcellular location">
    <subcellularLocation>
        <location evidence="1">Secreted</location>
    </subcellularLocation>
</comment>
<dbReference type="InterPro" id="IPR036645">
    <property type="entry name" value="Elafin-like_sf"/>
</dbReference>
<dbReference type="InterPro" id="IPR036179">
    <property type="entry name" value="Ig-like_dom_sf"/>
</dbReference>
<dbReference type="InterPro" id="IPR003598">
    <property type="entry name" value="Ig_sub2"/>
</dbReference>
<dbReference type="GO" id="GO:0048019">
    <property type="term" value="F:receptor antagonist activity"/>
    <property type="evidence" value="ECO:0007669"/>
    <property type="project" value="TreeGrafter"/>
</dbReference>
<dbReference type="SMART" id="SM00408">
    <property type="entry name" value="IGc2"/>
    <property type="match status" value="1"/>
</dbReference>
<dbReference type="PANTHER" id="PTHR45938:SF6">
    <property type="entry name" value="WAP, KAZAL, IMMUNOGLOBULIN, KUNITZ AND NTR DOMAIN-CONTAINING PROTEIN 1"/>
    <property type="match status" value="1"/>
</dbReference>
<evidence type="ECO:0000256" key="5">
    <source>
        <dbReference type="ARBA" id="ARBA00022690"/>
    </source>
</evidence>
<dbReference type="PROSITE" id="PS50279">
    <property type="entry name" value="BPTI_KUNITZ_2"/>
    <property type="match status" value="2"/>
</dbReference>
<evidence type="ECO:0000256" key="4">
    <source>
        <dbReference type="ARBA" id="ARBA00022608"/>
    </source>
</evidence>
<dbReference type="InterPro" id="IPR001134">
    <property type="entry name" value="Netrin_domain"/>
</dbReference>
<feature type="compositionally biased region" description="Polar residues" evidence="13">
    <location>
        <begin position="268"/>
        <end position="281"/>
    </location>
</feature>
<accession>A0A7J6DF83</accession>
<dbReference type="InterPro" id="IPR036880">
    <property type="entry name" value="Kunitz_BPTI_sf"/>
</dbReference>
<evidence type="ECO:0000256" key="2">
    <source>
        <dbReference type="ARBA" id="ARBA00005743"/>
    </source>
</evidence>
<dbReference type="FunFam" id="2.60.40.10:FF:000473">
    <property type="entry name" value="WAP, Kazal, immunoglobulin, Kunitz and NTR domain-containing protein 2"/>
    <property type="match status" value="1"/>
</dbReference>
<dbReference type="PANTHER" id="PTHR45938">
    <property type="entry name" value="ACP24A4-RELATED"/>
    <property type="match status" value="1"/>
</dbReference>
<dbReference type="FunFam" id="3.30.60.30:FF:000014">
    <property type="entry name" value="WAP, Kazal, immunoglobulin, Kunitz and NTR domain-containing protein 2"/>
    <property type="match status" value="1"/>
</dbReference>
<dbReference type="InterPro" id="IPR008993">
    <property type="entry name" value="TIMP-like_OB-fold"/>
</dbReference>
<keyword evidence="7" id="KW-0677">Repeat</keyword>
<evidence type="ECO:0000259" key="15">
    <source>
        <dbReference type="PROSITE" id="PS50279"/>
    </source>
</evidence>
<dbReference type="Gene3D" id="4.10.75.10">
    <property type="entry name" value="Elafin-like"/>
    <property type="match status" value="1"/>
</dbReference>
<dbReference type="FunFam" id="4.10.410.10:FF:000002">
    <property type="entry name" value="WAP, follistatin/kazal, immunoglobulin, kunitz and netrin domain-containing 2"/>
    <property type="match status" value="1"/>
</dbReference>
<keyword evidence="3" id="KW-0964">Secreted</keyword>
<dbReference type="PROSITE" id="PS51390">
    <property type="entry name" value="WAP"/>
    <property type="match status" value="1"/>
</dbReference>
<evidence type="ECO:0000259" key="18">
    <source>
        <dbReference type="PROSITE" id="PS51465"/>
    </source>
</evidence>
<evidence type="ECO:0000256" key="11">
    <source>
        <dbReference type="ARBA" id="ARBA00023215"/>
    </source>
</evidence>
<dbReference type="InterPro" id="IPR007110">
    <property type="entry name" value="Ig-like_dom"/>
</dbReference>
<name>A0A7J6DF83_9TELE</name>
<evidence type="ECO:0000256" key="1">
    <source>
        <dbReference type="ARBA" id="ARBA00004613"/>
    </source>
</evidence>
<keyword evidence="9" id="KW-1015">Disulfide bond</keyword>
<dbReference type="PRINTS" id="PR00759">
    <property type="entry name" value="BASICPTASE"/>
</dbReference>
<dbReference type="InterPro" id="IPR036058">
    <property type="entry name" value="Kazal_dom_sf"/>
</dbReference>
<dbReference type="Pfam" id="PF00095">
    <property type="entry name" value="WAP"/>
    <property type="match status" value="1"/>
</dbReference>
<feature type="region of interest" description="Disordered" evidence="13">
    <location>
        <begin position="265"/>
        <end position="288"/>
    </location>
</feature>
<evidence type="ECO:0000256" key="13">
    <source>
        <dbReference type="SAM" id="MobiDB-lite"/>
    </source>
</evidence>
<keyword evidence="20" id="KW-1185">Reference proteome</keyword>
<dbReference type="Gene3D" id="2.60.40.10">
    <property type="entry name" value="Immunoglobulins"/>
    <property type="match status" value="1"/>
</dbReference>
<dbReference type="Pfam" id="PF13927">
    <property type="entry name" value="Ig_3"/>
    <property type="match status" value="1"/>
</dbReference>
<dbReference type="PROSITE" id="PS51465">
    <property type="entry name" value="KAZAL_2"/>
    <property type="match status" value="1"/>
</dbReference>
<evidence type="ECO:0000259" key="16">
    <source>
        <dbReference type="PROSITE" id="PS50835"/>
    </source>
</evidence>
<dbReference type="Pfam" id="PF00014">
    <property type="entry name" value="Kunitz_BPTI"/>
    <property type="match status" value="2"/>
</dbReference>
<feature type="region of interest" description="Disordered" evidence="13">
    <location>
        <begin position="37"/>
        <end position="65"/>
    </location>
</feature>
<feature type="domain" description="BPTI/Kunitz inhibitor" evidence="15">
    <location>
        <begin position="410"/>
        <end position="460"/>
    </location>
</feature>
<keyword evidence="12" id="KW-0393">Immunoglobulin domain</keyword>
<keyword evidence="10" id="KW-0325">Glycoprotein</keyword>
<evidence type="ECO:0000313" key="19">
    <source>
        <dbReference type="EMBL" id="KAF4117962.1"/>
    </source>
</evidence>
<dbReference type="SMART" id="SM00217">
    <property type="entry name" value="WAP"/>
    <property type="match status" value="1"/>
</dbReference>
<evidence type="ECO:0000256" key="10">
    <source>
        <dbReference type="ARBA" id="ARBA00023180"/>
    </source>
</evidence>
<evidence type="ECO:0000313" key="20">
    <source>
        <dbReference type="Proteomes" id="UP000579812"/>
    </source>
</evidence>
<dbReference type="SUPFAM" id="SSF57256">
    <property type="entry name" value="Elafin-like"/>
    <property type="match status" value="1"/>
</dbReference>
<feature type="domain" description="Kazal-like" evidence="18">
    <location>
        <begin position="217"/>
        <end position="261"/>
    </location>
</feature>
<dbReference type="PROSITE" id="PS50835">
    <property type="entry name" value="IG_LIKE"/>
    <property type="match status" value="1"/>
</dbReference>
<dbReference type="InterPro" id="IPR020901">
    <property type="entry name" value="Prtase_inh_Kunz-CS"/>
</dbReference>
<dbReference type="GO" id="GO:0004867">
    <property type="term" value="F:serine-type endopeptidase inhibitor activity"/>
    <property type="evidence" value="ECO:0007669"/>
    <property type="project" value="UniProtKB-KW"/>
</dbReference>
<dbReference type="SMART" id="SM00131">
    <property type="entry name" value="KU"/>
    <property type="match status" value="2"/>
</dbReference>
<dbReference type="SUPFAM" id="SSF57362">
    <property type="entry name" value="BPTI-like"/>
    <property type="match status" value="2"/>
</dbReference>
<dbReference type="SMART" id="SM00409">
    <property type="entry name" value="IG"/>
    <property type="match status" value="1"/>
</dbReference>
<evidence type="ECO:0000259" key="17">
    <source>
        <dbReference type="PROSITE" id="PS51390"/>
    </source>
</evidence>
<feature type="domain" description="Ig-like" evidence="16">
    <location>
        <begin position="289"/>
        <end position="382"/>
    </location>
</feature>
<sequence>MFCEKPDLSEKREPHKSEPLAQWLRSVRSWSSFIGLSDPSRSKVSRGVRAAHERGASSPAEPGTKACSSAGFVSQRRCPLLTTFVQLLALMKPWTPLMRLSGAPLRLLCSLLLVRLSAAPDHPGVCPNHLNLNLWVDAQSTCERECQADQDCAAFEKCCTNVCGLLSCVASRFSDSSSDDGQSGAGVSAGGEASCAGFECGQQGAVCELWEGQPVCKCQDHCESEPNFTCASDGLTYFNRCYMDAEACVQGVTLTEVTCRYHLPSPKASPQPQDTTAQPTAAGSEPFPPVLYSSPQQQVVYPGGTASFHCDAIGHPRPDITWEKQSERGERILMRPDQMYGNVVVTNIGQLVVYNAQVWDAGIYTCVARNSAGALRADYPLSVVQRSGGDLFDDPEAGLPLGQPFSPADCWAAVERGECGVQRVDWFYDAARGECQAFAHGGCEDGRNRFETYEECRASCQRQGQGLCSLPAVQGPCKHWEARWAYNSLTKQCLAFIYGGCDGNENNFRTRQDCDASCPQPKRRLCKPCRPRGKLLASLCRSDFAIVGRLTELIEELDSGIARFQLERVLRDEKMGLRLFETQHLEVLLAPMDWSCPCPNITQHLQLPLLVMGEVQDGMAVILPHSYVRPVSDRRLGKIHELLRKRTCEMLQRFQD</sequence>
<evidence type="ECO:0000256" key="7">
    <source>
        <dbReference type="ARBA" id="ARBA00022737"/>
    </source>
</evidence>
<dbReference type="Gene3D" id="2.40.50.120">
    <property type="match status" value="1"/>
</dbReference>
<feature type="domain" description="WAP" evidence="17">
    <location>
        <begin position="119"/>
        <end position="172"/>
    </location>
</feature>
<comment type="similarity">
    <text evidence="2">Belongs to the WFIKKN family.</text>
</comment>
<dbReference type="InterPro" id="IPR013783">
    <property type="entry name" value="Ig-like_fold"/>
</dbReference>
<evidence type="ECO:0000256" key="8">
    <source>
        <dbReference type="ARBA" id="ARBA00022900"/>
    </source>
</evidence>
<dbReference type="Gene3D" id="3.30.60.30">
    <property type="match status" value="1"/>
</dbReference>
<keyword evidence="5" id="KW-0646">Protease inhibitor</keyword>
<dbReference type="InterPro" id="IPR002350">
    <property type="entry name" value="Kazal_dom"/>
</dbReference>
<dbReference type="CDD" id="cd22606">
    <property type="entry name" value="Kunitz_WFIKKN_2-like"/>
    <property type="match status" value="1"/>
</dbReference>
<keyword evidence="6" id="KW-0732">Signal</keyword>
<dbReference type="FunFam" id="4.10.75.10:FF:000002">
    <property type="entry name" value="WAP, Kazal, immunoglobulin, Kunitz and NTR domain-containing protein 2"/>
    <property type="match status" value="1"/>
</dbReference>
<gene>
    <name evidence="19" type="ORF">G5714_000013</name>
</gene>
<keyword evidence="11" id="KW-0481">Metalloenzyme inhibitor</keyword>
<dbReference type="AlphaFoldDB" id="A0A7J6DF83"/>
<dbReference type="GO" id="GO:0005615">
    <property type="term" value="C:extracellular space"/>
    <property type="evidence" value="ECO:0007669"/>
    <property type="project" value="TreeGrafter"/>
</dbReference>
<proteinExistence type="inferred from homology"/>
<feature type="domain" description="NTR" evidence="14">
    <location>
        <begin position="518"/>
        <end position="648"/>
    </location>
</feature>
<dbReference type="PROSITE" id="PS00280">
    <property type="entry name" value="BPTI_KUNITZ_1"/>
    <property type="match status" value="1"/>
</dbReference>
<comment type="caution">
    <text evidence="19">The sequence shown here is derived from an EMBL/GenBank/DDBJ whole genome shotgun (WGS) entry which is preliminary data.</text>
</comment>
<evidence type="ECO:0000259" key="14">
    <source>
        <dbReference type="PROSITE" id="PS50189"/>
    </source>
</evidence>
<keyword evidence="4" id="KW-0483">Metalloprotease inhibitor</keyword>
<dbReference type="SUPFAM" id="SSF100895">
    <property type="entry name" value="Kazal-type serine protease inhibitors"/>
    <property type="match status" value="1"/>
</dbReference>
<evidence type="ECO:0000256" key="3">
    <source>
        <dbReference type="ARBA" id="ARBA00022525"/>
    </source>
</evidence>
<evidence type="ECO:0008006" key="21">
    <source>
        <dbReference type="Google" id="ProtNLM"/>
    </source>
</evidence>
<organism evidence="19 20">
    <name type="scientific">Onychostoma macrolepis</name>
    <dbReference type="NCBI Taxonomy" id="369639"/>
    <lineage>
        <taxon>Eukaryota</taxon>
        <taxon>Metazoa</taxon>
        <taxon>Chordata</taxon>
        <taxon>Craniata</taxon>
        <taxon>Vertebrata</taxon>
        <taxon>Euteleostomi</taxon>
        <taxon>Actinopterygii</taxon>
        <taxon>Neopterygii</taxon>
        <taxon>Teleostei</taxon>
        <taxon>Ostariophysi</taxon>
        <taxon>Cypriniformes</taxon>
        <taxon>Cyprinidae</taxon>
        <taxon>Acrossocheilinae</taxon>
        <taxon>Onychostoma</taxon>
    </lineage>
</organism>
<dbReference type="EMBL" id="JAAMOB010000001">
    <property type="protein sequence ID" value="KAF4117962.1"/>
    <property type="molecule type" value="Genomic_DNA"/>
</dbReference>
<dbReference type="SUPFAM" id="SSF50242">
    <property type="entry name" value="TIMP-like"/>
    <property type="match status" value="1"/>
</dbReference>
<dbReference type="InterPro" id="IPR008197">
    <property type="entry name" value="WAP_dom"/>
</dbReference>
<dbReference type="InterPro" id="IPR003599">
    <property type="entry name" value="Ig_sub"/>
</dbReference>